<evidence type="ECO:0000256" key="3">
    <source>
        <dbReference type="SAM" id="MobiDB-lite"/>
    </source>
</evidence>
<sequence length="380" mass="43347">MTSSEESILPSGNSQKSGDGRRPLAKTFQYHLQKNCLKYIVGLLVLGLVGESVYIYRLDMGLTRIPNDPYDRWFGQDISHNSPEIWDDDRQSFLRHVRPVPIHSHNDYDRRLPLFEALGSGCISVEADVHLKGSSLLVGHSKSSLSDDKTLQSLYLEPLQRMLEAQNAQRTDGAWRGVFDHAPEQTLILVIDLKTSGKETFAEVDAQLQPLRDLDYLTYWNGKERIMRPLTVVASGNTPFDSVLAINATHRDIFWDAKLEQLRSIEDDFTTDPPKYRYNISNSYLASTRFRNAILFRYENNSVIDTETAWGKDFAATQIEQAESRGLLTRYWDTPSDPPNVREIAWRVLVDEKIGLLNMDDLGTVRARAKGWGELPTELR</sequence>
<feature type="compositionally biased region" description="Polar residues" evidence="3">
    <location>
        <begin position="1"/>
        <end position="17"/>
    </location>
</feature>
<dbReference type="GO" id="GO:0006629">
    <property type="term" value="P:lipid metabolic process"/>
    <property type="evidence" value="ECO:0007669"/>
    <property type="project" value="InterPro"/>
</dbReference>
<organism evidence="4 5">
    <name type="scientific">Fusarium kuroshium</name>
    <dbReference type="NCBI Taxonomy" id="2010991"/>
    <lineage>
        <taxon>Eukaryota</taxon>
        <taxon>Fungi</taxon>
        <taxon>Dikarya</taxon>
        <taxon>Ascomycota</taxon>
        <taxon>Pezizomycotina</taxon>
        <taxon>Sordariomycetes</taxon>
        <taxon>Hypocreomycetidae</taxon>
        <taxon>Hypocreales</taxon>
        <taxon>Nectriaceae</taxon>
        <taxon>Fusarium</taxon>
        <taxon>Fusarium solani species complex</taxon>
    </lineage>
</organism>
<comment type="similarity">
    <text evidence="1">Belongs to the AIM6 family.</text>
</comment>
<dbReference type="InterPro" id="IPR017946">
    <property type="entry name" value="PLC-like_Pdiesterase_TIM-brl"/>
</dbReference>
<dbReference type="PANTHER" id="PTHR31571">
    <property type="entry name" value="ALTERED INHERITANCE OF MITOCHONDRIA PROTEIN 6"/>
    <property type="match status" value="1"/>
</dbReference>
<dbReference type="GO" id="GO:0008081">
    <property type="term" value="F:phosphoric diester hydrolase activity"/>
    <property type="evidence" value="ECO:0007669"/>
    <property type="project" value="InterPro"/>
</dbReference>
<accession>A0A3M2SFW1</accession>
<proteinExistence type="inferred from homology"/>
<evidence type="ECO:0000313" key="5">
    <source>
        <dbReference type="Proteomes" id="UP000277212"/>
    </source>
</evidence>
<comment type="caution">
    <text evidence="4">The sequence shown here is derived from an EMBL/GenBank/DDBJ whole genome shotgun (WGS) entry which is preliminary data.</text>
</comment>
<dbReference type="EMBL" id="NKUJ01000047">
    <property type="protein sequence ID" value="RMJ16456.1"/>
    <property type="molecule type" value="Genomic_DNA"/>
</dbReference>
<keyword evidence="5" id="KW-1185">Reference proteome</keyword>
<protein>
    <recommendedName>
        <fullName evidence="2">Altered inheritance of mitochondria protein 6</fullName>
    </recommendedName>
</protein>
<evidence type="ECO:0000256" key="2">
    <source>
        <dbReference type="ARBA" id="ARBA00014286"/>
    </source>
</evidence>
<dbReference type="STRING" id="2010991.A0A3M2SFW1"/>
<evidence type="ECO:0000313" key="4">
    <source>
        <dbReference type="EMBL" id="RMJ16456.1"/>
    </source>
</evidence>
<evidence type="ECO:0000256" key="1">
    <source>
        <dbReference type="ARBA" id="ARBA00008858"/>
    </source>
</evidence>
<feature type="region of interest" description="Disordered" evidence="3">
    <location>
        <begin position="1"/>
        <end position="22"/>
    </location>
</feature>
<gene>
    <name evidence="4" type="ORF">CDV36_003874</name>
</gene>
<dbReference type="OrthoDB" id="4153866at2759"/>
<name>A0A3M2SFW1_9HYPO</name>
<dbReference type="SUPFAM" id="SSF51695">
    <property type="entry name" value="PLC-like phosphodiesterases"/>
    <property type="match status" value="1"/>
</dbReference>
<reference evidence="4 5" key="1">
    <citation type="submission" date="2017-06" db="EMBL/GenBank/DDBJ databases">
        <title>Comparative genomic analysis of Ambrosia Fusariam Clade fungi.</title>
        <authorList>
            <person name="Stajich J.E."/>
            <person name="Carrillo J."/>
            <person name="Kijimoto T."/>
            <person name="Eskalen A."/>
            <person name="O'Donnell K."/>
            <person name="Kasson M."/>
        </authorList>
    </citation>
    <scope>NUCLEOTIDE SEQUENCE [LARGE SCALE GENOMIC DNA]</scope>
    <source>
        <strain evidence="4">UCR3666</strain>
    </source>
</reference>
<dbReference type="InterPro" id="IPR051236">
    <property type="entry name" value="HAT_RTT109-like"/>
</dbReference>
<dbReference type="AlphaFoldDB" id="A0A3M2SFW1"/>
<dbReference type="Proteomes" id="UP000277212">
    <property type="component" value="Unassembled WGS sequence"/>
</dbReference>
<dbReference type="PANTHER" id="PTHR31571:SF1">
    <property type="entry name" value="ALTERED INHERITANCE OF MITOCHONDRIA PROTEIN 6"/>
    <property type="match status" value="1"/>
</dbReference>